<comment type="caution">
    <text evidence="3">The sequence shown here is derived from an EMBL/GenBank/DDBJ whole genome shotgun (WGS) entry which is preliminary data.</text>
</comment>
<dbReference type="AlphaFoldDB" id="A0A8J6U213"/>
<dbReference type="GO" id="GO:0005509">
    <property type="term" value="F:calcium ion binding"/>
    <property type="evidence" value="ECO:0007669"/>
    <property type="project" value="InterPro"/>
</dbReference>
<evidence type="ECO:0000256" key="2">
    <source>
        <dbReference type="ARBA" id="ARBA00022525"/>
    </source>
</evidence>
<evidence type="ECO:0000313" key="4">
    <source>
        <dbReference type="Proteomes" id="UP000643405"/>
    </source>
</evidence>
<name>A0A8J6U213_9HYPH</name>
<organism evidence="3 4">
    <name type="scientific">Oryzicola mucosus</name>
    <dbReference type="NCBI Taxonomy" id="2767425"/>
    <lineage>
        <taxon>Bacteria</taxon>
        <taxon>Pseudomonadati</taxon>
        <taxon>Pseudomonadota</taxon>
        <taxon>Alphaproteobacteria</taxon>
        <taxon>Hyphomicrobiales</taxon>
        <taxon>Phyllobacteriaceae</taxon>
        <taxon>Oryzicola</taxon>
    </lineage>
</organism>
<dbReference type="PANTHER" id="PTHR38340:SF1">
    <property type="entry name" value="S-LAYER PROTEIN"/>
    <property type="match status" value="1"/>
</dbReference>
<dbReference type="RefSeq" id="WP_188164664.1">
    <property type="nucleotide sequence ID" value="NZ_JACVVX010000003.1"/>
</dbReference>
<dbReference type="Gene3D" id="2.150.10.10">
    <property type="entry name" value="Serralysin-like metalloprotease, C-terminal"/>
    <property type="match status" value="2"/>
</dbReference>
<evidence type="ECO:0000256" key="1">
    <source>
        <dbReference type="ARBA" id="ARBA00004613"/>
    </source>
</evidence>
<dbReference type="PANTHER" id="PTHR38340">
    <property type="entry name" value="S-LAYER PROTEIN"/>
    <property type="match status" value="1"/>
</dbReference>
<keyword evidence="4" id="KW-1185">Reference proteome</keyword>
<dbReference type="InterPro" id="IPR050557">
    <property type="entry name" value="RTX_toxin/Mannuronan_C5-epim"/>
</dbReference>
<dbReference type="InterPro" id="IPR011049">
    <property type="entry name" value="Serralysin-like_metalloprot_C"/>
</dbReference>
<dbReference type="InterPro" id="IPR001343">
    <property type="entry name" value="Hemolysn_Ca-bd"/>
</dbReference>
<reference evidence="3" key="1">
    <citation type="submission" date="2020-09" db="EMBL/GenBank/DDBJ databases">
        <title>Genome seq and assembly of Tianweitania sp.</title>
        <authorList>
            <person name="Chhetri G."/>
        </authorList>
    </citation>
    <scope>NUCLEOTIDE SEQUENCE</scope>
    <source>
        <strain evidence="3">Rool2</strain>
    </source>
</reference>
<dbReference type="InterPro" id="IPR018511">
    <property type="entry name" value="Hemolysin-typ_Ca-bd_CS"/>
</dbReference>
<accession>A0A8J6U213</accession>
<gene>
    <name evidence="3" type="ORF">ICI42_11235</name>
</gene>
<protein>
    <recommendedName>
        <fullName evidence="5">Calcium-binding protein</fullName>
    </recommendedName>
</protein>
<dbReference type="Gene3D" id="2.160.20.160">
    <property type="match status" value="2"/>
</dbReference>
<sequence length="956" mass="99760">MINGTSASETLQGTAGKDEINFSQGGSDIVKGLGDDDILFGGGKFDATDRVDGGDGYDLLDLTGDYSAGLTMELNTLRNVEEIRFNAGHSYAIKTHDGMVKAGQVFKIDGQAMSSGETLMVDGSAETTGSFLMYDSYKSNDTFKGGTGSDTFFLTGGNDSVYGGKGDDVINFGNSLNQNDFVDGGDGGDVLYLRGDYSSQLALNNTFIKNIETISVDDNFTYSLVTEDSLVASGKNLYITAEGITGAGKLIFNGSAETDGTFIILDSSGNDFVQGGQGDDRFETSHGGSDFFAGQDGDDTFYMGASLDGGDIVSGGAGNDLLSLKGDYSAGLTMNAATFNSMEYLSFEGAFDYKIKLHDGNVAAGETLIIQGGGVAAGHKLEVDGSAETDGNLWFLDGKSNDTFKGGAKVDYFTGTQGGTDKFYGGADDDVAEFGDKFSSNDFFDGGSGFDAVHLYGDYGSLTLGSSRLLNVESINFAGDFSYDITSQDSLVASGKSASVSAYWIEPGRSFKFDGSAETNGSFELTGSRGNDTLIGGAKSDDFFLVREGNDVMKGNGGSDIFYVDANFTGADRIDGGADIDALRFISSDVQQVVMASDTLKNIEVIDFYSGYDYNLKLADGNLAAGKVMTVNGWGLTSGDILMLDASAETNGHYNVTGGAGDDTIRTGAGDDTIDGGLGADIMSGGKGNDLYFVHNAGDKVIEVDGQGIDTVQSSVSFSLAGQYIENLTLITAGNFNGTGNKLDNIITGNDDNNRLDGGGGADTLKGGGGNDTYIVDNVGDVAVEINGGGYDNVEASVSYSLKGQYVENLKLVGNANIDATGNKQFNTIVGNAGNNVINGMDGSDFLTGGGGADRFVFNTALGANNVDIITDFDASTDSIRLDNAVFLGLADGTFDATVFKDLATGNVDGSDRILYNSDTGELFFDRDGSGSTYDAVLFATLSNHETISYNDFLVI</sequence>
<dbReference type="Pfam" id="PF00353">
    <property type="entry name" value="HemolysinCabind"/>
    <property type="match status" value="9"/>
</dbReference>
<comment type="subcellular location">
    <subcellularLocation>
        <location evidence="1">Secreted</location>
    </subcellularLocation>
</comment>
<evidence type="ECO:0000313" key="3">
    <source>
        <dbReference type="EMBL" id="MBD0415228.1"/>
    </source>
</evidence>
<dbReference type="Proteomes" id="UP000643405">
    <property type="component" value="Unassembled WGS sequence"/>
</dbReference>
<dbReference type="SUPFAM" id="SSF51120">
    <property type="entry name" value="beta-Roll"/>
    <property type="match status" value="5"/>
</dbReference>
<evidence type="ECO:0008006" key="5">
    <source>
        <dbReference type="Google" id="ProtNLM"/>
    </source>
</evidence>
<proteinExistence type="predicted"/>
<dbReference type="GO" id="GO:0005576">
    <property type="term" value="C:extracellular region"/>
    <property type="evidence" value="ECO:0007669"/>
    <property type="project" value="UniProtKB-SubCell"/>
</dbReference>
<keyword evidence="2" id="KW-0964">Secreted</keyword>
<dbReference type="PROSITE" id="PS00330">
    <property type="entry name" value="HEMOLYSIN_CALCIUM"/>
    <property type="match status" value="1"/>
</dbReference>
<dbReference type="EMBL" id="JACVVX010000003">
    <property type="protein sequence ID" value="MBD0415228.1"/>
    <property type="molecule type" value="Genomic_DNA"/>
</dbReference>
<dbReference type="PRINTS" id="PR00313">
    <property type="entry name" value="CABNDNGRPT"/>
</dbReference>